<comment type="cofactor">
    <cofactor evidence="10">
        <name>Mg(2+)</name>
        <dbReference type="ChEBI" id="CHEBI:18420"/>
    </cofactor>
    <text evidence="10">Binds 2 Mg(2+) ions per subunit.</text>
</comment>
<feature type="binding site" evidence="8">
    <location>
        <position position="328"/>
    </location>
    <ligand>
        <name>L-glutamate</name>
        <dbReference type="ChEBI" id="CHEBI:29985"/>
    </ligand>
</feature>
<dbReference type="GO" id="GO:0005737">
    <property type="term" value="C:cytoplasm"/>
    <property type="evidence" value="ECO:0007669"/>
    <property type="project" value="UniProtKB-SubCell"/>
</dbReference>
<keyword evidence="10" id="KW-0479">Metal-binding</keyword>
<feature type="domain" description="GS beta-grasp" evidence="15">
    <location>
        <begin position="18"/>
        <end position="102"/>
    </location>
</feature>
<feature type="binding site" evidence="8">
    <location>
        <begin position="270"/>
        <end position="271"/>
    </location>
    <ligand>
        <name>L-glutamate</name>
        <dbReference type="ChEBI" id="CHEBI:29985"/>
    </ligand>
</feature>
<dbReference type="EMBL" id="DSJL01000006">
    <property type="protein sequence ID" value="HEF64389.1"/>
    <property type="molecule type" value="Genomic_DNA"/>
</dbReference>
<feature type="binding site" evidence="9">
    <location>
        <position position="213"/>
    </location>
    <ligand>
        <name>ATP</name>
        <dbReference type="ChEBI" id="CHEBI:30616"/>
    </ligand>
</feature>
<evidence type="ECO:0000313" key="17">
    <source>
        <dbReference type="EMBL" id="HEF64389.1"/>
    </source>
</evidence>
<evidence type="ECO:0000256" key="14">
    <source>
        <dbReference type="RuleBase" id="RU004356"/>
    </source>
</evidence>
<evidence type="ECO:0000256" key="9">
    <source>
        <dbReference type="PIRSR" id="PIRSR604809-2"/>
    </source>
</evidence>
<dbReference type="InterPro" id="IPR027303">
    <property type="entry name" value="Gln_synth_gly_rich_site"/>
</dbReference>
<dbReference type="SMART" id="SM01230">
    <property type="entry name" value="Gln-synt_C"/>
    <property type="match status" value="1"/>
</dbReference>
<dbReference type="Gene3D" id="3.30.590.10">
    <property type="entry name" value="Glutamine synthetase/guanido kinase, catalytic domain"/>
    <property type="match status" value="1"/>
</dbReference>
<dbReference type="GO" id="GO:0005524">
    <property type="term" value="F:ATP binding"/>
    <property type="evidence" value="ECO:0007669"/>
    <property type="project" value="UniProtKB-KW"/>
</dbReference>
<dbReference type="SUPFAM" id="SSF55931">
    <property type="entry name" value="Glutamine synthetase/guanido kinase"/>
    <property type="match status" value="1"/>
</dbReference>
<evidence type="ECO:0000256" key="4">
    <source>
        <dbReference type="ARBA" id="ARBA00022490"/>
    </source>
</evidence>
<sequence length="482" mass="54330">MYGTCKTPEDVLDLIRQHNVQIVDLRFTDLPGTWQHASLPASQLSLADFERGIGFDGSSIRGFQAIEESDMLLVPDPTTAFVDPFAAIPTLAIICNVIDPETRQPYSRDPRHIAQKAEAFLRATGIADQSFWGPEIEFFLFDHVSYDVLPYRMGFSIDSREGYWNSGRNDGKPNLGYTIRPKEGYFPAPPHDTFQDIRSEAALILEQIGVPVEMHHHEVATAGQGEIDMRRDTLTAMADKVMIYKYVVKNVARKHGCTATFMPKPLFGDNGNGMHTHQSLWRDGTNLFYAPCHYAELSETALHYIAGLLTHVDALLAFTSPTTNSYKRLVPHYEAPVNIAFSKRNRSACVRIPMYTTGPENAATKRIEFRPPDPSCNPYLAFAAMLMAGIDGIMRRLDASPFGPLDVNTYHLPPEEAARIRSVPGSLGAVLDALERDHAWLLEGDVFTRDVLETWVAYKREKELQEVNIRPHPYEFYLYFDV</sequence>
<evidence type="ECO:0000256" key="12">
    <source>
        <dbReference type="PROSITE-ProRule" id="PRU01330"/>
    </source>
</evidence>
<dbReference type="PROSITE" id="PS51986">
    <property type="entry name" value="GS_BETA_GRASP"/>
    <property type="match status" value="1"/>
</dbReference>
<evidence type="ECO:0000259" key="15">
    <source>
        <dbReference type="PROSITE" id="PS51986"/>
    </source>
</evidence>
<dbReference type="Pfam" id="PF03951">
    <property type="entry name" value="Gln-synt_N"/>
    <property type="match status" value="1"/>
</dbReference>
<dbReference type="InterPro" id="IPR004809">
    <property type="entry name" value="Gln_synth_I"/>
</dbReference>
<feature type="binding site" evidence="10">
    <location>
        <position position="226"/>
    </location>
    <ligand>
        <name>Mg(2+)</name>
        <dbReference type="ChEBI" id="CHEBI:18420"/>
        <label>1</label>
    </ligand>
</feature>
<dbReference type="PROSITE" id="PS00180">
    <property type="entry name" value="GLNA_1"/>
    <property type="match status" value="1"/>
</dbReference>
<keyword evidence="10" id="KW-0460">Magnesium</keyword>
<evidence type="ECO:0000256" key="11">
    <source>
        <dbReference type="PIRSR" id="PIRSR604809-50"/>
    </source>
</evidence>
<keyword evidence="6 9" id="KW-0547">Nucleotide-binding</keyword>
<dbReference type="GO" id="GO:0016020">
    <property type="term" value="C:membrane"/>
    <property type="evidence" value="ECO:0007669"/>
    <property type="project" value="TreeGrafter"/>
</dbReference>
<dbReference type="GO" id="GO:0046872">
    <property type="term" value="F:metal ion binding"/>
    <property type="evidence" value="ECO:0007669"/>
    <property type="project" value="UniProtKB-KW"/>
</dbReference>
<feature type="modified residue" description="O-AMP-tyrosine" evidence="11">
    <location>
        <position position="410"/>
    </location>
</feature>
<feature type="binding site" evidence="9">
    <location>
        <begin position="277"/>
        <end position="279"/>
    </location>
    <ligand>
        <name>ATP</name>
        <dbReference type="ChEBI" id="CHEBI:30616"/>
    </ligand>
</feature>
<evidence type="ECO:0000256" key="10">
    <source>
        <dbReference type="PIRSR" id="PIRSR604809-3"/>
    </source>
</evidence>
<feature type="binding site" evidence="10">
    <location>
        <position position="275"/>
    </location>
    <ligand>
        <name>Mg(2+)</name>
        <dbReference type="ChEBI" id="CHEBI:18420"/>
        <label>1</label>
    </ligand>
</feature>
<dbReference type="EC" id="6.3.1.2" evidence="14"/>
<evidence type="ECO:0000259" key="16">
    <source>
        <dbReference type="PROSITE" id="PS51987"/>
    </source>
</evidence>
<dbReference type="InterPro" id="IPR008146">
    <property type="entry name" value="Gln_synth_cat_dom"/>
</dbReference>
<dbReference type="SUPFAM" id="SSF54368">
    <property type="entry name" value="Glutamine synthetase, N-terminal domain"/>
    <property type="match status" value="1"/>
</dbReference>
<keyword evidence="7 9" id="KW-0067">ATP-binding</keyword>
<evidence type="ECO:0000256" key="8">
    <source>
        <dbReference type="PIRSR" id="PIRSR604809-1"/>
    </source>
</evidence>
<dbReference type="InterPro" id="IPR027302">
    <property type="entry name" value="Gln_synth_N_conserv_site"/>
</dbReference>
<dbReference type="AlphaFoldDB" id="A0A7C1G255"/>
<feature type="binding site" evidence="10">
    <location>
        <position position="135"/>
    </location>
    <ligand>
        <name>Mg(2+)</name>
        <dbReference type="ChEBI" id="CHEBI:18420"/>
        <label>2</label>
    </ligand>
</feature>
<dbReference type="PROSITE" id="PS51987">
    <property type="entry name" value="GS_CATALYTIC"/>
    <property type="match status" value="1"/>
</dbReference>
<evidence type="ECO:0000256" key="13">
    <source>
        <dbReference type="RuleBase" id="RU000384"/>
    </source>
</evidence>
<evidence type="ECO:0000256" key="5">
    <source>
        <dbReference type="ARBA" id="ARBA00022598"/>
    </source>
</evidence>
<dbReference type="Pfam" id="PF00120">
    <property type="entry name" value="Gln-synt_C"/>
    <property type="match status" value="1"/>
</dbReference>
<feature type="binding site" evidence="10">
    <location>
        <position position="218"/>
    </location>
    <ligand>
        <name>Mg(2+)</name>
        <dbReference type="ChEBI" id="CHEBI:18420"/>
        <label>1</label>
    </ligand>
</feature>
<dbReference type="PANTHER" id="PTHR43407">
    <property type="entry name" value="GLUTAMINE SYNTHETASE"/>
    <property type="match status" value="1"/>
</dbReference>
<keyword evidence="5 14" id="KW-0436">Ligase</keyword>
<keyword evidence="4" id="KW-0963">Cytoplasm</keyword>
<dbReference type="PROSITE" id="PS00181">
    <property type="entry name" value="GLNA_ATP"/>
    <property type="match status" value="1"/>
</dbReference>
<evidence type="ECO:0000256" key="2">
    <source>
        <dbReference type="ARBA" id="ARBA00009897"/>
    </source>
</evidence>
<evidence type="ECO:0000256" key="7">
    <source>
        <dbReference type="ARBA" id="ARBA00022840"/>
    </source>
</evidence>
<feature type="binding site" evidence="10">
    <location>
        <position position="137"/>
    </location>
    <ligand>
        <name>Mg(2+)</name>
        <dbReference type="ChEBI" id="CHEBI:18420"/>
        <label>1</label>
    </ligand>
</feature>
<proteinExistence type="inferred from homology"/>
<feature type="binding site" evidence="10">
    <location>
        <position position="368"/>
    </location>
    <ligand>
        <name>Mg(2+)</name>
        <dbReference type="ChEBI" id="CHEBI:18420"/>
        <label>1</label>
    </ligand>
</feature>
<comment type="similarity">
    <text evidence="2 12 13">Belongs to the glutamine synthetase family.</text>
</comment>
<dbReference type="InterPro" id="IPR008147">
    <property type="entry name" value="Gln_synt_N"/>
</dbReference>
<dbReference type="InterPro" id="IPR036651">
    <property type="entry name" value="Gln_synt_N_sf"/>
</dbReference>
<dbReference type="InterPro" id="IPR014746">
    <property type="entry name" value="Gln_synth/guanido_kin_cat_dom"/>
</dbReference>
<comment type="caution">
    <text evidence="17">The sequence shown here is derived from an EMBL/GenBank/DDBJ whole genome shotgun (WGS) entry which is preliminary data.</text>
</comment>
<dbReference type="GO" id="GO:0019740">
    <property type="term" value="P:nitrogen utilization"/>
    <property type="evidence" value="ECO:0007669"/>
    <property type="project" value="TreeGrafter"/>
</dbReference>
<name>A0A7C1G255_THERO</name>
<protein>
    <recommendedName>
        <fullName evidence="3 14">Glutamine synthetase</fullName>
        <ecNumber evidence="14">6.3.1.2</ecNumber>
    </recommendedName>
</protein>
<dbReference type="PANTHER" id="PTHR43407:SF1">
    <property type="entry name" value="LENGSIN"/>
    <property type="match status" value="1"/>
</dbReference>
<reference evidence="17" key="1">
    <citation type="journal article" date="2020" name="mSystems">
        <title>Genome- and Community-Level Interaction Insights into Carbon Utilization and Element Cycling Functions of Hydrothermarchaeota in Hydrothermal Sediment.</title>
        <authorList>
            <person name="Zhou Z."/>
            <person name="Liu Y."/>
            <person name="Xu W."/>
            <person name="Pan J."/>
            <person name="Luo Z.H."/>
            <person name="Li M."/>
        </authorList>
    </citation>
    <scope>NUCLEOTIDE SEQUENCE [LARGE SCALE GENOMIC DNA]</scope>
    <source>
        <strain evidence="17">SpSt-222</strain>
    </source>
</reference>
<evidence type="ECO:0000256" key="6">
    <source>
        <dbReference type="ARBA" id="ARBA00022741"/>
    </source>
</evidence>
<organism evidence="17">
    <name type="scientific">Thermomicrobium roseum</name>
    <dbReference type="NCBI Taxonomy" id="500"/>
    <lineage>
        <taxon>Bacteria</taxon>
        <taxon>Pseudomonadati</taxon>
        <taxon>Thermomicrobiota</taxon>
        <taxon>Thermomicrobia</taxon>
        <taxon>Thermomicrobiales</taxon>
        <taxon>Thermomicrobiaceae</taxon>
        <taxon>Thermomicrobium</taxon>
    </lineage>
</organism>
<dbReference type="GO" id="GO:0004356">
    <property type="term" value="F:glutamine synthetase activity"/>
    <property type="evidence" value="ECO:0007669"/>
    <property type="project" value="UniProtKB-EC"/>
</dbReference>
<comment type="catalytic activity">
    <reaction evidence="14">
        <text>L-glutamate + NH4(+) + ATP = L-glutamine + ADP + phosphate + H(+)</text>
        <dbReference type="Rhea" id="RHEA:16169"/>
        <dbReference type="ChEBI" id="CHEBI:15378"/>
        <dbReference type="ChEBI" id="CHEBI:28938"/>
        <dbReference type="ChEBI" id="CHEBI:29985"/>
        <dbReference type="ChEBI" id="CHEBI:30616"/>
        <dbReference type="ChEBI" id="CHEBI:43474"/>
        <dbReference type="ChEBI" id="CHEBI:58359"/>
        <dbReference type="ChEBI" id="CHEBI:456216"/>
        <dbReference type="EC" id="6.3.1.2"/>
    </reaction>
</comment>
<feature type="domain" description="GS catalytic" evidence="16">
    <location>
        <begin position="110"/>
        <end position="482"/>
    </location>
</feature>
<accession>A0A7C1G255</accession>
<feature type="binding site" evidence="9">
    <location>
        <position position="346"/>
    </location>
    <ligand>
        <name>ATP</name>
        <dbReference type="ChEBI" id="CHEBI:30616"/>
    </ligand>
</feature>
<dbReference type="GO" id="GO:0006542">
    <property type="term" value="P:glutamine biosynthetic process"/>
    <property type="evidence" value="ECO:0007669"/>
    <property type="project" value="InterPro"/>
</dbReference>
<evidence type="ECO:0000256" key="1">
    <source>
        <dbReference type="ARBA" id="ARBA00004496"/>
    </source>
</evidence>
<feature type="binding site" evidence="8">
    <location>
        <position position="346"/>
    </location>
    <ligand>
        <name>L-glutamate</name>
        <dbReference type="ChEBI" id="CHEBI:29985"/>
    </ligand>
</feature>
<feature type="binding site" evidence="8">
    <location>
        <position position="334"/>
    </location>
    <ligand>
        <name>L-glutamate</name>
        <dbReference type="ChEBI" id="CHEBI:29985"/>
    </ligand>
</feature>
<evidence type="ECO:0000256" key="3">
    <source>
        <dbReference type="ARBA" id="ARBA00021364"/>
    </source>
</evidence>
<gene>
    <name evidence="17" type="primary">glnA</name>
    <name evidence="17" type="ORF">ENP47_02090</name>
</gene>
<feature type="binding site" evidence="8">
    <location>
        <position position="370"/>
    </location>
    <ligand>
        <name>L-glutamate</name>
        <dbReference type="ChEBI" id="CHEBI:29985"/>
    </ligand>
</feature>
<dbReference type="Gene3D" id="3.10.20.70">
    <property type="entry name" value="Glutamine synthetase, N-terminal domain"/>
    <property type="match status" value="1"/>
</dbReference>
<dbReference type="NCBIfam" id="TIGR00653">
    <property type="entry name" value="GlnA"/>
    <property type="match status" value="1"/>
</dbReference>
<comment type="subcellular location">
    <subcellularLocation>
        <location evidence="1">Cytoplasm</location>
    </subcellularLocation>
</comment>
<keyword evidence="11" id="KW-0597">Phosphoprotein</keyword>